<sequence length="136" mass="14101">MRKVGTTIAAAVITGLSVVAVPATASASSASPASSVASCRYGTQRITGAEMDWTICVDSSGTGVSYFASDTAKDGRRAEVWLRSPATSSSGVKINEATGGVGDWAEGEWYGFYQSGVSLRLCTSDANTDRRCGSWL</sequence>
<gene>
    <name evidence="2" type="ORF">ACFOX0_21425</name>
</gene>
<dbReference type="Proteomes" id="UP001595868">
    <property type="component" value="Unassembled WGS sequence"/>
</dbReference>
<dbReference type="RefSeq" id="WP_377548812.1">
    <property type="nucleotide sequence ID" value="NZ_JBHSBN010000016.1"/>
</dbReference>
<dbReference type="EMBL" id="JBHSBN010000016">
    <property type="protein sequence ID" value="MFC4108482.1"/>
    <property type="molecule type" value="Genomic_DNA"/>
</dbReference>
<comment type="caution">
    <text evidence="2">The sequence shown here is derived from an EMBL/GenBank/DDBJ whole genome shotgun (WGS) entry which is preliminary data.</text>
</comment>
<evidence type="ECO:0000313" key="3">
    <source>
        <dbReference type="Proteomes" id="UP001595868"/>
    </source>
</evidence>
<evidence type="ECO:0000313" key="2">
    <source>
        <dbReference type="EMBL" id="MFC4108482.1"/>
    </source>
</evidence>
<organism evidence="2 3">
    <name type="scientific">Micromonospora zhanjiangensis</name>
    <dbReference type="NCBI Taxonomy" id="1522057"/>
    <lineage>
        <taxon>Bacteria</taxon>
        <taxon>Bacillati</taxon>
        <taxon>Actinomycetota</taxon>
        <taxon>Actinomycetes</taxon>
        <taxon>Micromonosporales</taxon>
        <taxon>Micromonosporaceae</taxon>
        <taxon>Micromonospora</taxon>
    </lineage>
</organism>
<reference evidence="3" key="1">
    <citation type="journal article" date="2019" name="Int. J. Syst. Evol. Microbiol.">
        <title>The Global Catalogue of Microorganisms (GCM) 10K type strain sequencing project: providing services to taxonomists for standard genome sequencing and annotation.</title>
        <authorList>
            <consortium name="The Broad Institute Genomics Platform"/>
            <consortium name="The Broad Institute Genome Sequencing Center for Infectious Disease"/>
            <person name="Wu L."/>
            <person name="Ma J."/>
        </authorList>
    </citation>
    <scope>NUCLEOTIDE SEQUENCE [LARGE SCALE GENOMIC DNA]</scope>
    <source>
        <strain evidence="3">2902at01</strain>
    </source>
</reference>
<feature type="signal peptide" evidence="1">
    <location>
        <begin position="1"/>
        <end position="25"/>
    </location>
</feature>
<feature type="chain" id="PRO_5045966660" description="Peptidase inhibitor family I36" evidence="1">
    <location>
        <begin position="26"/>
        <end position="136"/>
    </location>
</feature>
<keyword evidence="3" id="KW-1185">Reference proteome</keyword>
<protein>
    <recommendedName>
        <fullName evidence="4">Peptidase inhibitor family I36</fullName>
    </recommendedName>
</protein>
<evidence type="ECO:0000256" key="1">
    <source>
        <dbReference type="SAM" id="SignalP"/>
    </source>
</evidence>
<name>A0ABV8KRG2_9ACTN</name>
<proteinExistence type="predicted"/>
<keyword evidence="1" id="KW-0732">Signal</keyword>
<accession>A0ABV8KRG2</accession>
<evidence type="ECO:0008006" key="4">
    <source>
        <dbReference type="Google" id="ProtNLM"/>
    </source>
</evidence>